<dbReference type="AlphaFoldDB" id="T1JTK3"/>
<dbReference type="EMBL" id="CAEY01000481">
    <property type="status" value="NOT_ANNOTATED_CDS"/>
    <property type="molecule type" value="Genomic_DNA"/>
</dbReference>
<reference evidence="2" key="1">
    <citation type="submission" date="2011-08" db="EMBL/GenBank/DDBJ databases">
        <authorList>
            <person name="Rombauts S."/>
        </authorList>
    </citation>
    <scope>NUCLEOTIDE SEQUENCE</scope>
    <source>
        <strain evidence="2">London</strain>
    </source>
</reference>
<name>T1JTK3_TETUR</name>
<dbReference type="HOGENOM" id="CLU_3427008_0_0_1"/>
<evidence type="ECO:0000313" key="2">
    <source>
        <dbReference type="Proteomes" id="UP000015104"/>
    </source>
</evidence>
<organism evidence="1 2">
    <name type="scientific">Tetranychus urticae</name>
    <name type="common">Two-spotted spider mite</name>
    <dbReference type="NCBI Taxonomy" id="32264"/>
    <lineage>
        <taxon>Eukaryota</taxon>
        <taxon>Metazoa</taxon>
        <taxon>Ecdysozoa</taxon>
        <taxon>Arthropoda</taxon>
        <taxon>Chelicerata</taxon>
        <taxon>Arachnida</taxon>
        <taxon>Acari</taxon>
        <taxon>Acariformes</taxon>
        <taxon>Trombidiformes</taxon>
        <taxon>Prostigmata</taxon>
        <taxon>Eleutherengona</taxon>
        <taxon>Raphignathae</taxon>
        <taxon>Tetranychoidea</taxon>
        <taxon>Tetranychidae</taxon>
        <taxon>Tetranychus</taxon>
    </lineage>
</organism>
<sequence length="21" mass="2372">MVLQQVTKIQSDLIKQSEIIG</sequence>
<dbReference type="Proteomes" id="UP000015104">
    <property type="component" value="Unassembled WGS sequence"/>
</dbReference>
<reference evidence="1" key="2">
    <citation type="submission" date="2015-06" db="UniProtKB">
        <authorList>
            <consortium name="EnsemblMetazoa"/>
        </authorList>
    </citation>
    <scope>IDENTIFICATION</scope>
</reference>
<dbReference type="EnsemblMetazoa" id="tetur01g14450.1">
    <property type="protein sequence ID" value="tetur01g14450.1"/>
    <property type="gene ID" value="tetur01g14450"/>
</dbReference>
<accession>T1JTK3</accession>
<proteinExistence type="predicted"/>
<protein>
    <submittedName>
        <fullName evidence="1">Uncharacterized protein</fullName>
    </submittedName>
</protein>
<keyword evidence="2" id="KW-1185">Reference proteome</keyword>
<evidence type="ECO:0000313" key="1">
    <source>
        <dbReference type="EnsemblMetazoa" id="tetur01g14450.1"/>
    </source>
</evidence>